<comment type="caution">
    <text evidence="3">The sequence shown here is derived from an EMBL/GenBank/DDBJ whole genome shotgun (WGS) entry which is preliminary data.</text>
</comment>
<dbReference type="Gene3D" id="2.40.128.640">
    <property type="match status" value="1"/>
</dbReference>
<dbReference type="Gene3D" id="2.40.128.270">
    <property type="match status" value="1"/>
</dbReference>
<sequence>MKKYVTCGVIMITAFLLTACQPAQEKSVLPDGHNARNALDWAGVYQGTLPCASCPGIKTLITLRPNGEFIKQQHYINTQGSYVEQGQFEWQEDGAVIHLLGDDVGAVNYYKVVENALLHLNADKQVISGDMAEFYRLEKTNMTLQQTDWQLTEVMNVAFKDEVLARVSMQFDDQRLNGKAPCNRFFAEYQTSEGTLALERVGSTKMACEYMHEEQQFFDILAQVKSYDIELNELILKDADDQPLLRFRAKVDENGAQSKD</sequence>
<evidence type="ECO:0000313" key="3">
    <source>
        <dbReference type="EMBL" id="GGF99891.1"/>
    </source>
</evidence>
<dbReference type="Proteomes" id="UP000605253">
    <property type="component" value="Unassembled WGS sequence"/>
</dbReference>
<dbReference type="AlphaFoldDB" id="A0A917FT82"/>
<dbReference type="PROSITE" id="PS51257">
    <property type="entry name" value="PROKAR_LIPOPROTEIN"/>
    <property type="match status" value="1"/>
</dbReference>
<accession>A0A917FT82</accession>
<feature type="domain" description="DUF306" evidence="2">
    <location>
        <begin position="143"/>
        <end position="248"/>
    </location>
</feature>
<dbReference type="InterPro" id="IPR007298">
    <property type="entry name" value="Cu-R_lipoprotein_NlpE"/>
</dbReference>
<dbReference type="EMBL" id="BMEO01000011">
    <property type="protein sequence ID" value="GGF99891.1"/>
    <property type="molecule type" value="Genomic_DNA"/>
</dbReference>
<dbReference type="Pfam" id="PF03724">
    <property type="entry name" value="META"/>
    <property type="match status" value="1"/>
</dbReference>
<feature type="chain" id="PRO_5037734536" description="DUF306 domain-containing protein" evidence="1">
    <location>
        <begin position="26"/>
        <end position="260"/>
    </location>
</feature>
<dbReference type="InterPro" id="IPR038670">
    <property type="entry name" value="HslJ-like_sf"/>
</dbReference>
<evidence type="ECO:0000256" key="1">
    <source>
        <dbReference type="SAM" id="SignalP"/>
    </source>
</evidence>
<keyword evidence="1" id="KW-0732">Signal</keyword>
<name>A0A917FT82_9GAMM</name>
<dbReference type="InterPro" id="IPR005184">
    <property type="entry name" value="DUF306_Meta_HslJ"/>
</dbReference>
<gene>
    <name evidence="3" type="ORF">GCM10011365_21400</name>
</gene>
<evidence type="ECO:0000259" key="2">
    <source>
        <dbReference type="Pfam" id="PF03724"/>
    </source>
</evidence>
<reference evidence="3" key="1">
    <citation type="journal article" date="2014" name="Int. J. Syst. Evol. Microbiol.">
        <title>Complete genome sequence of Corynebacterium casei LMG S-19264T (=DSM 44701T), isolated from a smear-ripened cheese.</title>
        <authorList>
            <consortium name="US DOE Joint Genome Institute (JGI-PGF)"/>
            <person name="Walter F."/>
            <person name="Albersmeier A."/>
            <person name="Kalinowski J."/>
            <person name="Ruckert C."/>
        </authorList>
    </citation>
    <scope>NUCLEOTIDE SEQUENCE</scope>
    <source>
        <strain evidence="3">CGMCC 1.12181</strain>
    </source>
</reference>
<dbReference type="PANTHER" id="PTHR35535">
    <property type="entry name" value="HEAT SHOCK PROTEIN HSLJ"/>
    <property type="match status" value="1"/>
</dbReference>
<keyword evidence="4" id="KW-1185">Reference proteome</keyword>
<dbReference type="RefSeq" id="WP_188365744.1">
    <property type="nucleotide sequence ID" value="NZ_BAABJF010000024.1"/>
</dbReference>
<organism evidence="3 4">
    <name type="scientific">Marinicella pacifica</name>
    <dbReference type="NCBI Taxonomy" id="1171543"/>
    <lineage>
        <taxon>Bacteria</taxon>
        <taxon>Pseudomonadati</taxon>
        <taxon>Pseudomonadota</taxon>
        <taxon>Gammaproteobacteria</taxon>
        <taxon>Lysobacterales</taxon>
        <taxon>Marinicellaceae</taxon>
        <taxon>Marinicella</taxon>
    </lineage>
</organism>
<dbReference type="Pfam" id="PF04170">
    <property type="entry name" value="NlpE"/>
    <property type="match status" value="1"/>
</dbReference>
<dbReference type="PANTHER" id="PTHR35535:SF1">
    <property type="entry name" value="HEAT SHOCK PROTEIN HSLJ"/>
    <property type="match status" value="1"/>
</dbReference>
<feature type="signal peptide" evidence="1">
    <location>
        <begin position="1"/>
        <end position="25"/>
    </location>
</feature>
<proteinExistence type="predicted"/>
<protein>
    <recommendedName>
        <fullName evidence="2">DUF306 domain-containing protein</fullName>
    </recommendedName>
</protein>
<dbReference type="InterPro" id="IPR053147">
    <property type="entry name" value="Hsp_HslJ-like"/>
</dbReference>
<evidence type="ECO:0000313" key="4">
    <source>
        <dbReference type="Proteomes" id="UP000605253"/>
    </source>
</evidence>
<reference evidence="3" key="2">
    <citation type="submission" date="2020-09" db="EMBL/GenBank/DDBJ databases">
        <authorList>
            <person name="Sun Q."/>
            <person name="Zhou Y."/>
        </authorList>
    </citation>
    <scope>NUCLEOTIDE SEQUENCE</scope>
    <source>
        <strain evidence="3">CGMCC 1.12181</strain>
    </source>
</reference>